<keyword evidence="2" id="KW-0285">Flavoprotein</keyword>
<dbReference type="NCBIfam" id="TIGR01409">
    <property type="entry name" value="TAT_signal_seq"/>
    <property type="match status" value="1"/>
</dbReference>
<dbReference type="AlphaFoldDB" id="A0A2K2UAX1"/>
<evidence type="ECO:0000256" key="3">
    <source>
        <dbReference type="ARBA" id="ARBA00022827"/>
    </source>
</evidence>
<evidence type="ECO:0000256" key="5">
    <source>
        <dbReference type="SAM" id="MobiDB-lite"/>
    </source>
</evidence>
<evidence type="ECO:0000259" key="6">
    <source>
        <dbReference type="Pfam" id="PF00890"/>
    </source>
</evidence>
<keyword evidence="8" id="KW-1185">Reference proteome</keyword>
<dbReference type="InterPro" id="IPR036188">
    <property type="entry name" value="FAD/NAD-bd_sf"/>
</dbReference>
<accession>A0A2K2UAX1</accession>
<evidence type="ECO:0000313" key="8">
    <source>
        <dbReference type="Proteomes" id="UP000236197"/>
    </source>
</evidence>
<dbReference type="InterPro" id="IPR003953">
    <property type="entry name" value="FAD-dep_OxRdtase_2_FAD-bd"/>
</dbReference>
<dbReference type="InterPro" id="IPR027477">
    <property type="entry name" value="Succ_DH/fumarate_Rdtase_cat_sf"/>
</dbReference>
<evidence type="ECO:0000256" key="2">
    <source>
        <dbReference type="ARBA" id="ARBA00022630"/>
    </source>
</evidence>
<feature type="domain" description="FAD-dependent oxidoreductase 2 FAD-binding" evidence="6">
    <location>
        <begin position="83"/>
        <end position="503"/>
    </location>
</feature>
<dbReference type="GO" id="GO:0033765">
    <property type="term" value="F:steroid dehydrogenase activity, acting on the CH-CH group of donors"/>
    <property type="evidence" value="ECO:0007669"/>
    <property type="project" value="UniProtKB-ARBA"/>
</dbReference>
<gene>
    <name evidence="7" type="ORF">C2L71_07640</name>
</gene>
<protein>
    <recommendedName>
        <fullName evidence="6">FAD-dependent oxidoreductase 2 FAD-binding domain-containing protein</fullName>
    </recommendedName>
</protein>
<feature type="region of interest" description="Disordered" evidence="5">
    <location>
        <begin position="54"/>
        <end position="73"/>
    </location>
</feature>
<name>A0A2K2UAX1_9ACTN</name>
<comment type="caution">
    <text evidence="7">The sequence shown here is derived from an EMBL/GenBank/DDBJ whole genome shotgun (WGS) entry which is preliminary data.</text>
</comment>
<dbReference type="InterPro" id="IPR019546">
    <property type="entry name" value="TAT_signal_bac_arc"/>
</dbReference>
<dbReference type="SUPFAM" id="SSF51905">
    <property type="entry name" value="FAD/NAD(P)-binding domain"/>
    <property type="match status" value="1"/>
</dbReference>
<dbReference type="Proteomes" id="UP000236197">
    <property type="component" value="Unassembled WGS sequence"/>
</dbReference>
<keyword evidence="3" id="KW-0274">FAD</keyword>
<dbReference type="Gene3D" id="3.50.50.60">
    <property type="entry name" value="FAD/NAD(P)-binding domain"/>
    <property type="match status" value="1"/>
</dbReference>
<dbReference type="InterPro" id="IPR006311">
    <property type="entry name" value="TAT_signal"/>
</dbReference>
<evidence type="ECO:0000313" key="7">
    <source>
        <dbReference type="EMBL" id="PNV67471.1"/>
    </source>
</evidence>
<dbReference type="PANTHER" id="PTHR43400:SF7">
    <property type="entry name" value="FAD-DEPENDENT OXIDOREDUCTASE 2 FAD BINDING DOMAIN-CONTAINING PROTEIN"/>
    <property type="match status" value="1"/>
</dbReference>
<dbReference type="Gene3D" id="3.90.700.10">
    <property type="entry name" value="Succinate dehydrogenase/fumarate reductase flavoprotein, catalytic domain"/>
    <property type="match status" value="1"/>
</dbReference>
<reference evidence="8" key="1">
    <citation type="submission" date="2018-01" db="EMBL/GenBank/DDBJ databases">
        <title>Rubneribacter badeniensis gen. nov., sp. nov., and Colonibacter rubneri, gen. nov., sp. nov., WGS of new members of the Eggerthellaceae.</title>
        <authorList>
            <person name="Danylec N."/>
            <person name="Stoll D.A."/>
            <person name="Doetsch A."/>
            <person name="Kulling S.E."/>
            <person name="Huch M."/>
        </authorList>
    </citation>
    <scope>NUCLEOTIDE SEQUENCE [LARGE SCALE GENOMIC DNA]</scope>
    <source>
        <strain evidence="8">ResAG-96</strain>
    </source>
</reference>
<dbReference type="Pfam" id="PF00890">
    <property type="entry name" value="FAD_binding_2"/>
    <property type="match status" value="1"/>
</dbReference>
<dbReference type="InterPro" id="IPR050315">
    <property type="entry name" value="FAD-oxidoreductase_2"/>
</dbReference>
<evidence type="ECO:0000256" key="4">
    <source>
        <dbReference type="ARBA" id="ARBA00023002"/>
    </source>
</evidence>
<organism evidence="7 8">
    <name type="scientific">Enteroscipio rubneri</name>
    <dbReference type="NCBI Taxonomy" id="2070686"/>
    <lineage>
        <taxon>Bacteria</taxon>
        <taxon>Bacillati</taxon>
        <taxon>Actinomycetota</taxon>
        <taxon>Coriobacteriia</taxon>
        <taxon>Eggerthellales</taxon>
        <taxon>Eggerthellaceae</taxon>
        <taxon>Enteroscipio</taxon>
    </lineage>
</organism>
<dbReference type="PROSITE" id="PS51318">
    <property type="entry name" value="TAT"/>
    <property type="match status" value="1"/>
</dbReference>
<dbReference type="EMBL" id="PPEK01000008">
    <property type="protein sequence ID" value="PNV67471.1"/>
    <property type="molecule type" value="Genomic_DNA"/>
</dbReference>
<comment type="cofactor">
    <cofactor evidence="1">
        <name>FAD</name>
        <dbReference type="ChEBI" id="CHEBI:57692"/>
    </cofactor>
</comment>
<keyword evidence="4" id="KW-0560">Oxidoreductase</keyword>
<proteinExistence type="predicted"/>
<dbReference type="SUPFAM" id="SSF56425">
    <property type="entry name" value="Succinate dehydrogenase/fumarate reductase flavoprotein, catalytic domain"/>
    <property type="match status" value="1"/>
</dbReference>
<dbReference type="PANTHER" id="PTHR43400">
    <property type="entry name" value="FUMARATE REDUCTASE"/>
    <property type="match status" value="1"/>
</dbReference>
<sequence>MVTGRQSTSTVCVVCYRREGKPMKLTRRNFLQGAACGIAGTTLAGVVGCSPQGQTASDQTAGEGGESASATEEKDVAQTYECDICVVGAGFSGMIAAVQAHEDGANVIVLEAADITGGASANGVEGSFGVDSSLSKELGIQVDLKNILMSEMEQSQWRADGLAWLEMMENSGQNIDWLIEQGVKFDKVDDYHGKDYRTFHWYQGGITEGYINPMTAKLEELGIQVEFSTKAEELILHDGNVCGVYAQNKSEWIQVNAKAVILATGGFGANYELCSNIGYPADRLLSVGSPHDDGSGHDMAITAGAKDFADYAADNCGSIIKSFSFSMTNLGFCMAPQIPWINESCERFYKEDNCTVNLSLANPPKWNQERSFMIWDEAIFEAYAATQEDDMRALLESALASGEGDVFKADTFAELAKAADLDPDRLESFANEYNAMCATGKDELWDKDPRFLVPLQNPPYYLAQPINAMFTTIGGVATNRNAQAIDADHHAIEGLYVVGVEGCMLYRNVYTIGTPGSCSGNSINTARTAAKHAAARL</sequence>
<evidence type="ECO:0000256" key="1">
    <source>
        <dbReference type="ARBA" id="ARBA00001974"/>
    </source>
</evidence>